<feature type="compositionally biased region" description="Polar residues" evidence="7">
    <location>
        <begin position="65"/>
        <end position="85"/>
    </location>
</feature>
<keyword evidence="6" id="KW-0539">Nucleus</keyword>
<dbReference type="InParanoid" id="D2VEB9"/>
<organism evidence="10">
    <name type="scientific">Naegleria gruberi</name>
    <name type="common">Amoeba</name>
    <dbReference type="NCBI Taxonomy" id="5762"/>
    <lineage>
        <taxon>Eukaryota</taxon>
        <taxon>Discoba</taxon>
        <taxon>Heterolobosea</taxon>
        <taxon>Tetramitia</taxon>
        <taxon>Eutetramitia</taxon>
        <taxon>Vahlkampfiidae</taxon>
        <taxon>Naegleria</taxon>
    </lineage>
</organism>
<dbReference type="Proteomes" id="UP000006671">
    <property type="component" value="Unassembled WGS sequence"/>
</dbReference>
<dbReference type="VEuPathDB" id="AmoebaDB:NAEGRDRAFT_67224"/>
<dbReference type="GO" id="GO:0003677">
    <property type="term" value="F:DNA binding"/>
    <property type="evidence" value="ECO:0007669"/>
    <property type="project" value="UniProtKB-KW"/>
</dbReference>
<dbReference type="InterPro" id="IPR003035">
    <property type="entry name" value="RWP-RK_dom"/>
</dbReference>
<proteinExistence type="predicted"/>
<evidence type="ECO:0000313" key="9">
    <source>
        <dbReference type="EMBL" id="EFC44853.1"/>
    </source>
</evidence>
<dbReference type="PANTHER" id="PTHR46373:SF2">
    <property type="entry name" value="RWP-RK DOMAIN-CONTAINING PROTEIN"/>
    <property type="match status" value="1"/>
</dbReference>
<evidence type="ECO:0000256" key="4">
    <source>
        <dbReference type="ARBA" id="ARBA00023125"/>
    </source>
</evidence>
<feature type="region of interest" description="Disordered" evidence="7">
    <location>
        <begin position="65"/>
        <end position="169"/>
    </location>
</feature>
<protein>
    <submittedName>
        <fullName evidence="9">Predicted protein</fullName>
    </submittedName>
</protein>
<dbReference type="Pfam" id="PF02042">
    <property type="entry name" value="RWP-RK"/>
    <property type="match status" value="1"/>
</dbReference>
<dbReference type="RefSeq" id="XP_002677597.1">
    <property type="nucleotide sequence ID" value="XM_002677551.1"/>
</dbReference>
<accession>D2VEB9</accession>
<evidence type="ECO:0000256" key="5">
    <source>
        <dbReference type="ARBA" id="ARBA00023163"/>
    </source>
</evidence>
<dbReference type="GO" id="GO:0003700">
    <property type="term" value="F:DNA-binding transcription factor activity"/>
    <property type="evidence" value="ECO:0007669"/>
    <property type="project" value="InterPro"/>
</dbReference>
<keyword evidence="10" id="KW-1185">Reference proteome</keyword>
<dbReference type="EMBL" id="GG738866">
    <property type="protein sequence ID" value="EFC44853.1"/>
    <property type="molecule type" value="Genomic_DNA"/>
</dbReference>
<evidence type="ECO:0000259" key="8">
    <source>
        <dbReference type="PROSITE" id="PS51519"/>
    </source>
</evidence>
<evidence type="ECO:0000256" key="1">
    <source>
        <dbReference type="ARBA" id="ARBA00004049"/>
    </source>
</evidence>
<dbReference type="InterPro" id="IPR044607">
    <property type="entry name" value="RKD-like"/>
</dbReference>
<feature type="domain" description="RWP-RK" evidence="8">
    <location>
        <begin position="153"/>
        <end position="239"/>
    </location>
</feature>
<evidence type="ECO:0000313" key="10">
    <source>
        <dbReference type="Proteomes" id="UP000006671"/>
    </source>
</evidence>
<evidence type="ECO:0000256" key="6">
    <source>
        <dbReference type="ARBA" id="ARBA00023242"/>
    </source>
</evidence>
<keyword evidence="5" id="KW-0804">Transcription</keyword>
<sequence length="282" mass="31010">MLCHYPSESHMFQNTHNIYPTSTSSSPSNMFEDKQQTNLISNYSKPVPTATRPCPIISSFPASSNPYTTPMMMNSTAQQTSNHHITTTQPTSTTKNRSTSHSHTNRNTTSSPLSHTSSKSSSNNQHHQHNNSSSSPSARGIQKRKRESNNSKKSSHASSPSSNKKKSKISVTVSDLIRVMPLPQTVAAKELGISLSTLKRRFYELNMGRWPGLVCGSTSNTVHHHFTQHIDDRSSSSSNSNGSVSSGRKAELSYVLNSSDLEANFMDQITLAVLNIAFKQNL</sequence>
<name>D2VEB9_NAEGR</name>
<gene>
    <name evidence="9" type="ORF">NAEGRDRAFT_67224</name>
</gene>
<keyword evidence="4" id="KW-0238">DNA-binding</keyword>
<dbReference type="AlphaFoldDB" id="D2VEB9"/>
<feature type="compositionally biased region" description="Low complexity" evidence="7">
    <location>
        <begin position="86"/>
        <end position="97"/>
    </location>
</feature>
<keyword evidence="2" id="KW-0805">Transcription regulation</keyword>
<dbReference type="PANTHER" id="PTHR46373">
    <property type="entry name" value="PROTEIN RKD4"/>
    <property type="match status" value="1"/>
</dbReference>
<dbReference type="KEGG" id="ngr:NAEGRDRAFT_67224"/>
<evidence type="ECO:0000256" key="2">
    <source>
        <dbReference type="ARBA" id="ARBA00023015"/>
    </source>
</evidence>
<dbReference type="PROSITE" id="PS51519">
    <property type="entry name" value="RWP_RK"/>
    <property type="match status" value="1"/>
</dbReference>
<evidence type="ECO:0000256" key="7">
    <source>
        <dbReference type="SAM" id="MobiDB-lite"/>
    </source>
</evidence>
<feature type="compositionally biased region" description="Low complexity" evidence="7">
    <location>
        <begin position="105"/>
        <end position="137"/>
    </location>
</feature>
<dbReference type="GeneID" id="8848912"/>
<reference evidence="9 10" key="1">
    <citation type="journal article" date="2010" name="Cell">
        <title>The genome of Naegleria gruberi illuminates early eukaryotic versatility.</title>
        <authorList>
            <person name="Fritz-Laylin L.K."/>
            <person name="Prochnik S.E."/>
            <person name="Ginger M.L."/>
            <person name="Dacks J.B."/>
            <person name="Carpenter M.L."/>
            <person name="Field M.C."/>
            <person name="Kuo A."/>
            <person name="Paredez A."/>
            <person name="Chapman J."/>
            <person name="Pham J."/>
            <person name="Shu S."/>
            <person name="Neupane R."/>
            <person name="Cipriano M."/>
            <person name="Mancuso J."/>
            <person name="Tu H."/>
            <person name="Salamov A."/>
            <person name="Lindquist E."/>
            <person name="Shapiro H."/>
            <person name="Lucas S."/>
            <person name="Grigoriev I.V."/>
            <person name="Cande W.Z."/>
            <person name="Fulton C."/>
            <person name="Rokhsar D.S."/>
            <person name="Dawson S.C."/>
        </authorList>
    </citation>
    <scope>NUCLEOTIDE SEQUENCE [LARGE SCALE GENOMIC DNA]</scope>
    <source>
        <strain evidence="9 10">NEG-M</strain>
    </source>
</reference>
<dbReference type="OrthoDB" id="6270329at2759"/>
<evidence type="ECO:0000256" key="3">
    <source>
        <dbReference type="ARBA" id="ARBA00023054"/>
    </source>
</evidence>
<keyword evidence="3" id="KW-0175">Coiled coil</keyword>
<comment type="function">
    <text evidence="1">Putative transcription factor.</text>
</comment>